<dbReference type="InterPro" id="IPR011992">
    <property type="entry name" value="EF-hand-dom_pair"/>
</dbReference>
<evidence type="ECO:0000259" key="3">
    <source>
        <dbReference type="PROSITE" id="PS50222"/>
    </source>
</evidence>
<feature type="domain" description="EF-hand" evidence="3">
    <location>
        <begin position="141"/>
        <end position="176"/>
    </location>
</feature>
<comment type="caution">
    <text evidence="4">The sequence shown here is derived from an EMBL/GenBank/DDBJ whole genome shotgun (WGS) entry which is preliminary data.</text>
</comment>
<keyword evidence="1" id="KW-0106">Calcium</keyword>
<dbReference type="Pfam" id="PF13499">
    <property type="entry name" value="EF-hand_7"/>
    <property type="match status" value="1"/>
</dbReference>
<dbReference type="EMBL" id="JAVIJP010000019">
    <property type="protein sequence ID" value="KAL3638517.1"/>
    <property type="molecule type" value="Genomic_DNA"/>
</dbReference>
<dbReference type="AlphaFoldDB" id="A0ABD3D934"/>
<sequence>MCINWSRVASWVFNLTTDANMGNVCHTWQSKAFHQNYGVVTASFTSQTSRIVLLSVVPLAMIQVPAILNLSNDGQTNFLLITLAVSIMFLLCYFFYHSSRLRAFDSKEAFDVHKTRAFGLRRSKPHPKSDKRKTLERKWITQRIDHKKLFREKDQDGDNVISSSELNDFLQEIKNNKLQSDENNSTCAEIMKEFDIDNDEKINEDEFVNGMTKWLDDIKDAMNKRYHSVKSLKGLYQILQPWIHKKREEREMMKRLIPDVLKHLQNAVYGSLLTDDSSLFVQLKSCWMAREALGVERDKKRARKHSRKKVTRIAVALPLIRSLNRELRLFGIFSPSG</sequence>
<dbReference type="CDD" id="cd00051">
    <property type="entry name" value="EFh"/>
    <property type="match status" value="1"/>
</dbReference>
<proteinExistence type="predicted"/>
<evidence type="ECO:0000313" key="5">
    <source>
        <dbReference type="Proteomes" id="UP001632038"/>
    </source>
</evidence>
<gene>
    <name evidence="4" type="ORF">CASFOL_017888</name>
</gene>
<dbReference type="PROSITE" id="PS50222">
    <property type="entry name" value="EF_HAND_2"/>
    <property type="match status" value="2"/>
</dbReference>
<organism evidence="4 5">
    <name type="scientific">Castilleja foliolosa</name>
    <dbReference type="NCBI Taxonomy" id="1961234"/>
    <lineage>
        <taxon>Eukaryota</taxon>
        <taxon>Viridiplantae</taxon>
        <taxon>Streptophyta</taxon>
        <taxon>Embryophyta</taxon>
        <taxon>Tracheophyta</taxon>
        <taxon>Spermatophyta</taxon>
        <taxon>Magnoliopsida</taxon>
        <taxon>eudicotyledons</taxon>
        <taxon>Gunneridae</taxon>
        <taxon>Pentapetalae</taxon>
        <taxon>asterids</taxon>
        <taxon>lamiids</taxon>
        <taxon>Lamiales</taxon>
        <taxon>Orobanchaceae</taxon>
        <taxon>Pedicularideae</taxon>
        <taxon>Castillejinae</taxon>
        <taxon>Castilleja</taxon>
    </lineage>
</organism>
<dbReference type="SMART" id="SM00054">
    <property type="entry name" value="EFh"/>
    <property type="match status" value="2"/>
</dbReference>
<keyword evidence="2" id="KW-0472">Membrane</keyword>
<reference evidence="5" key="1">
    <citation type="journal article" date="2024" name="IScience">
        <title>Strigolactones Initiate the Formation of Haustorium-like Structures in Castilleja.</title>
        <authorList>
            <person name="Buerger M."/>
            <person name="Peterson D."/>
            <person name="Chory J."/>
        </authorList>
    </citation>
    <scope>NUCLEOTIDE SEQUENCE [LARGE SCALE GENOMIC DNA]</scope>
</reference>
<evidence type="ECO:0000256" key="2">
    <source>
        <dbReference type="SAM" id="Phobius"/>
    </source>
</evidence>
<feature type="transmembrane region" description="Helical" evidence="2">
    <location>
        <begin position="51"/>
        <end position="71"/>
    </location>
</feature>
<dbReference type="Gene3D" id="1.10.238.10">
    <property type="entry name" value="EF-hand"/>
    <property type="match status" value="1"/>
</dbReference>
<dbReference type="SUPFAM" id="SSF47473">
    <property type="entry name" value="EF-hand"/>
    <property type="match status" value="1"/>
</dbReference>
<dbReference type="Proteomes" id="UP001632038">
    <property type="component" value="Unassembled WGS sequence"/>
</dbReference>
<accession>A0ABD3D934</accession>
<feature type="domain" description="EF-hand" evidence="3">
    <location>
        <begin position="182"/>
        <end position="217"/>
    </location>
</feature>
<dbReference type="InterPro" id="IPR018247">
    <property type="entry name" value="EF_Hand_1_Ca_BS"/>
</dbReference>
<keyword evidence="2" id="KW-0812">Transmembrane</keyword>
<evidence type="ECO:0000313" key="4">
    <source>
        <dbReference type="EMBL" id="KAL3638517.1"/>
    </source>
</evidence>
<keyword evidence="2" id="KW-1133">Transmembrane helix</keyword>
<feature type="transmembrane region" description="Helical" evidence="2">
    <location>
        <begin position="77"/>
        <end position="96"/>
    </location>
</feature>
<protein>
    <recommendedName>
        <fullName evidence="3">EF-hand domain-containing protein</fullName>
    </recommendedName>
</protein>
<keyword evidence="5" id="KW-1185">Reference proteome</keyword>
<dbReference type="PROSITE" id="PS00018">
    <property type="entry name" value="EF_HAND_1"/>
    <property type="match status" value="1"/>
</dbReference>
<evidence type="ECO:0000256" key="1">
    <source>
        <dbReference type="ARBA" id="ARBA00022837"/>
    </source>
</evidence>
<dbReference type="InterPro" id="IPR002048">
    <property type="entry name" value="EF_hand_dom"/>
</dbReference>
<name>A0ABD3D934_9LAMI</name>